<gene>
    <name evidence="2" type="ORF">CCUS01_11925</name>
</gene>
<dbReference type="Proteomes" id="UP001239213">
    <property type="component" value="Unassembled WGS sequence"/>
</dbReference>
<name>A0AAI9TY94_9PEZI</name>
<feature type="compositionally biased region" description="Basic and acidic residues" evidence="1">
    <location>
        <begin position="589"/>
        <end position="606"/>
    </location>
</feature>
<protein>
    <submittedName>
        <fullName evidence="2">Uncharacterized protein</fullName>
    </submittedName>
</protein>
<feature type="compositionally biased region" description="Low complexity" evidence="1">
    <location>
        <begin position="1"/>
        <end position="16"/>
    </location>
</feature>
<evidence type="ECO:0000256" key="1">
    <source>
        <dbReference type="SAM" id="MobiDB-lite"/>
    </source>
</evidence>
<feature type="region of interest" description="Disordered" evidence="1">
    <location>
        <begin position="455"/>
        <end position="550"/>
    </location>
</feature>
<evidence type="ECO:0000313" key="2">
    <source>
        <dbReference type="EMBL" id="KAK1448181.1"/>
    </source>
</evidence>
<feature type="compositionally biased region" description="Basic residues" evidence="1">
    <location>
        <begin position="607"/>
        <end position="616"/>
    </location>
</feature>
<reference evidence="2" key="1">
    <citation type="submission" date="2016-11" db="EMBL/GenBank/DDBJ databases">
        <title>The genome sequence of Colletotrichum cuscutae.</title>
        <authorList>
            <person name="Baroncelli R."/>
        </authorList>
    </citation>
    <scope>NUCLEOTIDE SEQUENCE</scope>
    <source>
        <strain evidence="2">IMI 304802</strain>
    </source>
</reference>
<feature type="compositionally biased region" description="Basic and acidic residues" evidence="1">
    <location>
        <begin position="530"/>
        <end position="550"/>
    </location>
</feature>
<keyword evidence="3" id="KW-1185">Reference proteome</keyword>
<feature type="compositionally biased region" description="Gly residues" evidence="1">
    <location>
        <begin position="156"/>
        <end position="170"/>
    </location>
</feature>
<feature type="region of interest" description="Disordered" evidence="1">
    <location>
        <begin position="589"/>
        <end position="712"/>
    </location>
</feature>
<comment type="caution">
    <text evidence="2">The sequence shown here is derived from an EMBL/GenBank/DDBJ whole genome shotgun (WGS) entry which is preliminary data.</text>
</comment>
<feature type="region of interest" description="Disordered" evidence="1">
    <location>
        <begin position="156"/>
        <end position="256"/>
    </location>
</feature>
<feature type="compositionally biased region" description="Polar residues" evidence="1">
    <location>
        <begin position="455"/>
        <end position="464"/>
    </location>
</feature>
<feature type="region of interest" description="Disordered" evidence="1">
    <location>
        <begin position="1"/>
        <end position="24"/>
    </location>
</feature>
<dbReference type="AlphaFoldDB" id="A0AAI9TY94"/>
<feature type="compositionally biased region" description="Basic residues" evidence="1">
    <location>
        <begin position="518"/>
        <end position="529"/>
    </location>
</feature>
<feature type="compositionally biased region" description="Acidic residues" evidence="1">
    <location>
        <begin position="702"/>
        <end position="712"/>
    </location>
</feature>
<sequence length="712" mass="77229">MGMRRSSPSSTPATTLPYPPSRPLLSKDAATITLRRMSGAASPALETLELAVAADCTGHAPLKLTGLRLYHSTEKLANLDGSYAEAGHNRTMSPESVSSLFPQRPIRPLPKRRLRERLSPEVADSIDYPPANHNSSPLFYYPNIVRDEMPFRAGGLNGASRGNGGYGGATRGTPAIGESDEEELALSSSKVVRRSHSEIFNRVSTKPPKPEHSKHPSPQPPPSTTSSADGYESFENTNNKKKRKIPTAGDSTLSGVHSMGDINSIGVSTVMSPSNDHGDLAGSISPSYYGAGSFVGNNQGISGPGRGRFGRSRNGRSPLRALSDATNNWVGRGAKIRPPQWATPSKCEDLIPCLMAGLLLHSLIPNAGIHALEYKHQLLSSFTSTFPTAITASALFCVFIATLRFWDAPLILTSTDEHPGIISSAIANAEKVHSAPGQENVSLLHQQSSSVKSSPTATQFTFTCDSPVPKPHWPGTDPAISHPGYPRQPRHASMATQTTPDAAGTETGSGDPAPAGKKAPRAMSKKKRRQLAEKELRNAAKSRRQEAEEKYYKNPPKLEDMWICEFCEYERIFGSPPYALIRQYEIKDKKAREKESERKRLLEKAKTKGRKARKQAKSPAKTTPSHNHTEDQGAHAPMGPDESTSSPGDDYLDDYPNGNYHNDEDFEDTYSQDDPPMLLSDDPDQECTCPHTTCSDCGGDQNEVDDPGEAVD</sequence>
<evidence type="ECO:0000313" key="3">
    <source>
        <dbReference type="Proteomes" id="UP001239213"/>
    </source>
</evidence>
<proteinExistence type="predicted"/>
<dbReference type="EMBL" id="MPDP01000311">
    <property type="protein sequence ID" value="KAK1448181.1"/>
    <property type="molecule type" value="Genomic_DNA"/>
</dbReference>
<organism evidence="2 3">
    <name type="scientific">Colletotrichum cuscutae</name>
    <dbReference type="NCBI Taxonomy" id="1209917"/>
    <lineage>
        <taxon>Eukaryota</taxon>
        <taxon>Fungi</taxon>
        <taxon>Dikarya</taxon>
        <taxon>Ascomycota</taxon>
        <taxon>Pezizomycotina</taxon>
        <taxon>Sordariomycetes</taxon>
        <taxon>Hypocreomycetidae</taxon>
        <taxon>Glomerellales</taxon>
        <taxon>Glomerellaceae</taxon>
        <taxon>Colletotrichum</taxon>
        <taxon>Colletotrichum acutatum species complex</taxon>
    </lineage>
</organism>
<accession>A0AAI9TY94</accession>